<reference evidence="1 2" key="1">
    <citation type="submission" date="2019-03" db="EMBL/GenBank/DDBJ databases">
        <title>Biocontrol and xenobiotic degradation properties of endophytic Pseudomonas fluorescens strain BRZ63.</title>
        <authorList>
            <person name="Chlebek D.A."/>
            <person name="Pinski A."/>
            <person name="Zur J.P."/>
            <person name="Michalska J."/>
            <person name="Hupert-Kocurek K.T."/>
        </authorList>
    </citation>
    <scope>NUCLEOTIDE SEQUENCE [LARGE SCALE GENOMIC DNA]</scope>
    <source>
        <strain evidence="1 2">BRZ63</strain>
    </source>
</reference>
<protein>
    <submittedName>
        <fullName evidence="1">PIG-L family deacetylase</fullName>
    </submittedName>
</protein>
<name>A0A4Y9TG36_PSEFL</name>
<sequence>MKPAYLSEGRRGPAQIWNSAPQLAQIPPIATASLVPAGARVVVIAPHPGDEVLACGGLLQLLSTLEHPLKLISITDGSASHPGSQVWPASRLSVVRPQESAEALRRLGMPLHSLKWIRGGFCDNALAAREAQLSPFIARYLQPGDVVFTTWRDDGNADHDAVGRASAQACSQVGAQLYELPIRAWHWPARESAAIPWHRARKVRLNSWAVARKLHAAHAYASQLMGDPEIGLPPILAQVLLERMREPYEIVFL</sequence>
<dbReference type="RefSeq" id="WP_017528444.1">
    <property type="nucleotide sequence ID" value="NZ_SPVI01000010.1"/>
</dbReference>
<dbReference type="InterPro" id="IPR024078">
    <property type="entry name" value="LmbE-like_dom_sf"/>
</dbReference>
<dbReference type="AlphaFoldDB" id="A0A4Y9TG36"/>
<dbReference type="PANTHER" id="PTHR12993:SF29">
    <property type="entry name" value="BLR3841 PROTEIN"/>
    <property type="match status" value="1"/>
</dbReference>
<dbReference type="Pfam" id="PF02585">
    <property type="entry name" value="PIG-L"/>
    <property type="match status" value="1"/>
</dbReference>
<dbReference type="PANTHER" id="PTHR12993">
    <property type="entry name" value="N-ACETYLGLUCOSAMINYL-PHOSPHATIDYLINOSITOL DE-N-ACETYLASE-RELATED"/>
    <property type="match status" value="1"/>
</dbReference>
<dbReference type="Gene3D" id="3.40.50.10320">
    <property type="entry name" value="LmbE-like"/>
    <property type="match status" value="1"/>
</dbReference>
<gene>
    <name evidence="1" type="ORF">E4T65_16720</name>
</gene>
<dbReference type="InterPro" id="IPR003737">
    <property type="entry name" value="GlcNAc_PI_deacetylase-related"/>
</dbReference>
<dbReference type="EMBL" id="SPVI01000010">
    <property type="protein sequence ID" value="TFW42042.1"/>
    <property type="molecule type" value="Genomic_DNA"/>
</dbReference>
<accession>A0A4Y9TG36</accession>
<dbReference type="SUPFAM" id="SSF102588">
    <property type="entry name" value="LmbE-like"/>
    <property type="match status" value="1"/>
</dbReference>
<dbReference type="GO" id="GO:0016811">
    <property type="term" value="F:hydrolase activity, acting on carbon-nitrogen (but not peptide) bonds, in linear amides"/>
    <property type="evidence" value="ECO:0007669"/>
    <property type="project" value="TreeGrafter"/>
</dbReference>
<comment type="caution">
    <text evidence="1">The sequence shown here is derived from an EMBL/GenBank/DDBJ whole genome shotgun (WGS) entry which is preliminary data.</text>
</comment>
<organism evidence="1 2">
    <name type="scientific">Pseudomonas fluorescens</name>
    <dbReference type="NCBI Taxonomy" id="294"/>
    <lineage>
        <taxon>Bacteria</taxon>
        <taxon>Pseudomonadati</taxon>
        <taxon>Pseudomonadota</taxon>
        <taxon>Gammaproteobacteria</taxon>
        <taxon>Pseudomonadales</taxon>
        <taxon>Pseudomonadaceae</taxon>
        <taxon>Pseudomonas</taxon>
    </lineage>
</organism>
<proteinExistence type="predicted"/>
<dbReference type="Proteomes" id="UP000297322">
    <property type="component" value="Unassembled WGS sequence"/>
</dbReference>
<evidence type="ECO:0000313" key="2">
    <source>
        <dbReference type="Proteomes" id="UP000297322"/>
    </source>
</evidence>
<evidence type="ECO:0000313" key="1">
    <source>
        <dbReference type="EMBL" id="TFW42042.1"/>
    </source>
</evidence>